<sequence length="82" mass="9200">MDSTIIVALISGACTLVGTYAGIRKSTSLTNYRLKQLGDKVAKHNSVVERTFRLEEKVDVANHRIADLEKFQGEVEEVRIEH</sequence>
<proteinExistence type="predicted"/>
<protein>
    <submittedName>
        <fullName evidence="1">Uncharacterized protein</fullName>
    </submittedName>
</protein>
<dbReference type="RefSeq" id="WP_212506748.1">
    <property type="nucleotide sequence ID" value="NZ_CP060696.1"/>
</dbReference>
<dbReference type="AlphaFoldDB" id="A0A7G9WG72"/>
<reference evidence="1 2" key="1">
    <citation type="submission" date="2020-08" db="EMBL/GenBank/DDBJ databases">
        <authorList>
            <person name="Ren C."/>
            <person name="Gu Y."/>
            <person name="Xu Y."/>
        </authorList>
    </citation>
    <scope>NUCLEOTIDE SEQUENCE [LARGE SCALE GENOMIC DNA]</scope>
    <source>
        <strain evidence="1 2">LBM18003</strain>
    </source>
</reference>
<accession>A0A7G9WG72</accession>
<evidence type="ECO:0000313" key="1">
    <source>
        <dbReference type="EMBL" id="QNO17684.1"/>
    </source>
</evidence>
<organism evidence="1 2">
    <name type="scientific">Caproicibacterium amylolyticum</name>
    <dbReference type="NCBI Taxonomy" id="2766537"/>
    <lineage>
        <taxon>Bacteria</taxon>
        <taxon>Bacillati</taxon>
        <taxon>Bacillota</taxon>
        <taxon>Clostridia</taxon>
        <taxon>Eubacteriales</taxon>
        <taxon>Oscillospiraceae</taxon>
        <taxon>Caproicibacterium</taxon>
    </lineage>
</organism>
<name>A0A7G9WG72_9FIRM</name>
<dbReference type="Proteomes" id="UP000516046">
    <property type="component" value="Chromosome"/>
</dbReference>
<dbReference type="KEGG" id="caml:H6X83_12260"/>
<evidence type="ECO:0000313" key="2">
    <source>
        <dbReference type="Proteomes" id="UP000516046"/>
    </source>
</evidence>
<keyword evidence="2" id="KW-1185">Reference proteome</keyword>
<dbReference type="EMBL" id="CP060696">
    <property type="protein sequence ID" value="QNO17684.1"/>
    <property type="molecule type" value="Genomic_DNA"/>
</dbReference>
<gene>
    <name evidence="1" type="ORF">H6X83_12260</name>
</gene>